<evidence type="ECO:0000256" key="3">
    <source>
        <dbReference type="ARBA" id="ARBA00047645"/>
    </source>
</evidence>
<dbReference type="Pfam" id="PF00708">
    <property type="entry name" value="Acylphosphatase"/>
    <property type="match status" value="1"/>
</dbReference>
<gene>
    <name evidence="8" type="ORF">LZ016_14640</name>
</gene>
<dbReference type="EC" id="3.6.1.7" evidence="2 4"/>
<evidence type="ECO:0000256" key="4">
    <source>
        <dbReference type="PROSITE-ProRule" id="PRU00520"/>
    </source>
</evidence>
<dbReference type="InterPro" id="IPR001792">
    <property type="entry name" value="Acylphosphatase-like_dom"/>
</dbReference>
<comment type="caution">
    <text evidence="8">The sequence shown here is derived from an EMBL/GenBank/DDBJ whole genome shotgun (WGS) entry which is preliminary data.</text>
</comment>
<protein>
    <recommendedName>
        <fullName evidence="2 4">Acylphosphatase</fullName>
        <ecNumber evidence="2 4">3.6.1.7</ecNumber>
    </recommendedName>
</protein>
<evidence type="ECO:0000256" key="1">
    <source>
        <dbReference type="ARBA" id="ARBA00005614"/>
    </source>
</evidence>
<proteinExistence type="inferred from homology"/>
<dbReference type="Gene3D" id="3.30.70.100">
    <property type="match status" value="1"/>
</dbReference>
<dbReference type="InterPro" id="IPR020456">
    <property type="entry name" value="Acylphosphatase"/>
</dbReference>
<evidence type="ECO:0000256" key="6">
    <source>
        <dbReference type="RuleBase" id="RU004168"/>
    </source>
</evidence>
<dbReference type="InterPro" id="IPR036046">
    <property type="entry name" value="Acylphosphatase-like_dom_sf"/>
</dbReference>
<comment type="similarity">
    <text evidence="1 6">Belongs to the acylphosphatase family.</text>
</comment>
<dbReference type="InterPro" id="IPR017968">
    <property type="entry name" value="Acylphosphatase_CS"/>
</dbReference>
<feature type="active site" evidence="4">
    <location>
        <position position="20"/>
    </location>
</feature>
<reference evidence="8 9" key="1">
    <citation type="submission" date="2022-03" db="EMBL/GenBank/DDBJ databases">
        <authorList>
            <person name="Jo J.-H."/>
            <person name="Im W.-T."/>
        </authorList>
    </citation>
    <scope>NUCLEOTIDE SEQUENCE [LARGE SCALE GENOMIC DNA]</scope>
    <source>
        <strain evidence="8 9">SM33</strain>
    </source>
</reference>
<dbReference type="PROSITE" id="PS00150">
    <property type="entry name" value="ACYLPHOSPHATASE_1"/>
    <property type="match status" value="1"/>
</dbReference>
<evidence type="ECO:0000259" key="7">
    <source>
        <dbReference type="PROSITE" id="PS51160"/>
    </source>
</evidence>
<dbReference type="EMBL" id="JAKZHW010000002">
    <property type="protein sequence ID" value="MCH8617333.1"/>
    <property type="molecule type" value="Genomic_DNA"/>
</dbReference>
<dbReference type="PRINTS" id="PR00112">
    <property type="entry name" value="ACYLPHPHTASE"/>
</dbReference>
<evidence type="ECO:0000313" key="8">
    <source>
        <dbReference type="EMBL" id="MCH8617333.1"/>
    </source>
</evidence>
<comment type="catalytic activity">
    <reaction evidence="3 4 5">
        <text>an acyl phosphate + H2O = a carboxylate + phosphate + H(+)</text>
        <dbReference type="Rhea" id="RHEA:14965"/>
        <dbReference type="ChEBI" id="CHEBI:15377"/>
        <dbReference type="ChEBI" id="CHEBI:15378"/>
        <dbReference type="ChEBI" id="CHEBI:29067"/>
        <dbReference type="ChEBI" id="CHEBI:43474"/>
        <dbReference type="ChEBI" id="CHEBI:59918"/>
        <dbReference type="EC" id="3.6.1.7"/>
    </reaction>
</comment>
<keyword evidence="4 5" id="KW-0378">Hydrolase</keyword>
<dbReference type="PROSITE" id="PS51160">
    <property type="entry name" value="ACYLPHOSPHATASE_3"/>
    <property type="match status" value="1"/>
</dbReference>
<evidence type="ECO:0000256" key="2">
    <source>
        <dbReference type="ARBA" id="ARBA00012150"/>
    </source>
</evidence>
<dbReference type="PANTHER" id="PTHR47268">
    <property type="entry name" value="ACYLPHOSPHATASE"/>
    <property type="match status" value="1"/>
</dbReference>
<evidence type="ECO:0000256" key="5">
    <source>
        <dbReference type="RuleBase" id="RU000553"/>
    </source>
</evidence>
<dbReference type="SUPFAM" id="SSF54975">
    <property type="entry name" value="Acylphosphatase/BLUF domain-like"/>
    <property type="match status" value="1"/>
</dbReference>
<keyword evidence="9" id="KW-1185">Reference proteome</keyword>
<feature type="active site" evidence="4">
    <location>
        <position position="38"/>
    </location>
</feature>
<name>A0ABS9VQU9_9SPHN</name>
<organism evidence="8 9">
    <name type="scientific">Sphingomonas telluris</name>
    <dbReference type="NCBI Taxonomy" id="2907998"/>
    <lineage>
        <taxon>Bacteria</taxon>
        <taxon>Pseudomonadati</taxon>
        <taxon>Pseudomonadota</taxon>
        <taxon>Alphaproteobacteria</taxon>
        <taxon>Sphingomonadales</taxon>
        <taxon>Sphingomonadaceae</taxon>
        <taxon>Sphingomonas</taxon>
    </lineage>
</organism>
<evidence type="ECO:0000313" key="9">
    <source>
        <dbReference type="Proteomes" id="UP001203058"/>
    </source>
</evidence>
<dbReference type="Proteomes" id="UP001203058">
    <property type="component" value="Unassembled WGS sequence"/>
</dbReference>
<accession>A0ABS9VQU9</accession>
<dbReference type="PANTHER" id="PTHR47268:SF4">
    <property type="entry name" value="ACYLPHOSPHATASE"/>
    <property type="match status" value="1"/>
</dbReference>
<sequence length="91" mass="9969">MMTIARDVSVSGRVQGVFFRGWTQEQAERLGVTGWVRNCPDGSVEAHLEGEEGAVNWLVDLIGDGPASARVANVRVREAEVEGLEGFEVRR</sequence>
<feature type="domain" description="Acylphosphatase-like" evidence="7">
    <location>
        <begin position="5"/>
        <end position="91"/>
    </location>
</feature>
<dbReference type="PROSITE" id="PS00151">
    <property type="entry name" value="ACYLPHOSPHATASE_2"/>
    <property type="match status" value="1"/>
</dbReference>